<proteinExistence type="predicted"/>
<evidence type="ECO:0000313" key="3">
    <source>
        <dbReference type="Proteomes" id="UP000703720"/>
    </source>
</evidence>
<accession>A0ABS4WNP1</accession>
<comment type="caution">
    <text evidence="2">The sequence shown here is derived from an EMBL/GenBank/DDBJ whole genome shotgun (WGS) entry which is preliminary data.</text>
</comment>
<feature type="compositionally biased region" description="Basic residues" evidence="1">
    <location>
        <begin position="59"/>
        <end position="68"/>
    </location>
</feature>
<evidence type="ECO:0000256" key="1">
    <source>
        <dbReference type="SAM" id="MobiDB-lite"/>
    </source>
</evidence>
<name>A0ABS4WNP1_9MICO</name>
<reference evidence="2 3" key="1">
    <citation type="submission" date="2021-03" db="EMBL/GenBank/DDBJ databases">
        <title>Sequencing the genomes of 1000 actinobacteria strains.</title>
        <authorList>
            <person name="Klenk H.-P."/>
        </authorList>
    </citation>
    <scope>NUCLEOTIDE SEQUENCE [LARGE SCALE GENOMIC DNA]</scope>
    <source>
        <strain evidence="2 3">DSM 13468</strain>
    </source>
</reference>
<dbReference type="Proteomes" id="UP000703720">
    <property type="component" value="Unassembled WGS sequence"/>
</dbReference>
<feature type="region of interest" description="Disordered" evidence="1">
    <location>
        <begin position="46"/>
        <end position="106"/>
    </location>
</feature>
<sequence length="106" mass="11797">MVGSPITRATSPMLMIFTRADRQLREQATAGYPAPFQAAQLFANQASKPQSGCSGSFPHQRRRCRRPSVRCDRGSRLALGEPTVVRPPRHRPPTASPAKKETDRRE</sequence>
<evidence type="ECO:0000313" key="2">
    <source>
        <dbReference type="EMBL" id="MBP2377815.1"/>
    </source>
</evidence>
<gene>
    <name evidence="2" type="ORF">JOF42_001310</name>
</gene>
<dbReference type="EMBL" id="JAGIOA010000001">
    <property type="protein sequence ID" value="MBP2377815.1"/>
    <property type="molecule type" value="Genomic_DNA"/>
</dbReference>
<protein>
    <submittedName>
        <fullName evidence="2">Uncharacterized protein</fullName>
    </submittedName>
</protein>
<organism evidence="2 3">
    <name type="scientific">Microbacterium phyllosphaerae</name>
    <dbReference type="NCBI Taxonomy" id="124798"/>
    <lineage>
        <taxon>Bacteria</taxon>
        <taxon>Bacillati</taxon>
        <taxon>Actinomycetota</taxon>
        <taxon>Actinomycetes</taxon>
        <taxon>Micrococcales</taxon>
        <taxon>Microbacteriaceae</taxon>
        <taxon>Microbacterium</taxon>
    </lineage>
</organism>
<keyword evidence="3" id="KW-1185">Reference proteome</keyword>